<feature type="domain" description="DRTGG" evidence="1">
    <location>
        <begin position="221"/>
        <end position="327"/>
    </location>
</feature>
<dbReference type="InterPro" id="IPR010766">
    <property type="entry name" value="DRTGG"/>
</dbReference>
<dbReference type="eggNOG" id="COG0857">
    <property type="taxonomic scope" value="Bacteria"/>
</dbReference>
<dbReference type="Gene3D" id="3.40.1390.20">
    <property type="entry name" value="HprK N-terminal domain-like"/>
    <property type="match status" value="1"/>
</dbReference>
<dbReference type="RefSeq" id="WP_032524181.1">
    <property type="nucleotide sequence ID" value="NZ_CP138934.1"/>
</dbReference>
<proteinExistence type="predicted"/>
<dbReference type="OrthoDB" id="9769095at2"/>
<dbReference type="PANTHER" id="PTHR43356:SF2">
    <property type="entry name" value="PHOSPHATE ACETYLTRANSFERASE"/>
    <property type="match status" value="1"/>
</dbReference>
<dbReference type="SUPFAM" id="SSF52540">
    <property type="entry name" value="P-loop containing nucleoside triphosphate hydrolases"/>
    <property type="match status" value="1"/>
</dbReference>
<dbReference type="EMBL" id="JNAH01000003">
    <property type="protein sequence ID" value="KGF88717.1"/>
    <property type="molecule type" value="Genomic_DNA"/>
</dbReference>
<name>A0A0A1ZGL3_PROMR</name>
<dbReference type="InterPro" id="IPR028979">
    <property type="entry name" value="Ser_kin/Pase_Hpr-like_N_sf"/>
</dbReference>
<dbReference type="PANTHER" id="PTHR43356">
    <property type="entry name" value="PHOSPHATE ACETYLTRANSFERASE"/>
    <property type="match status" value="1"/>
</dbReference>
<sequence length="369" mass="40521">MSDILLIGSCEPFSGKSALVLGIAKKLLQNKKKVRIGKPLATCIELTNLPAMSYEGLIDDDVKFIGSTLNIEEEDLISSVGLLDNISAEKRISNKDLLPGKGFDQIKELANDDFKGLNILEAAGSLYEGMIYGLSLPQLAESLNAKVLIVNLWEDCKSVDALLDAKKQLGEHFAGVVLNAVLPSEVEKVNKEIIPCLKDMNIEVFGVMPKSPLLRSVTVGELVRRLDAQVICCPEKDQLLVETLSIGAMGVNSAMEFFRRRRNMAVVTGADRTDIQLAALEASTQCLILTGLGEPLSQLIHRAEELEVPILKVELDTLSSVEIIEQAFGHVRIHESIKASYAVQLVQEHVNLKRILEKIDFPCNFSEKC</sequence>
<protein>
    <submittedName>
        <fullName evidence="2">BioD-like N-terminal domain of phosphotransacetylase</fullName>
    </submittedName>
</protein>
<dbReference type="InterPro" id="IPR050500">
    <property type="entry name" value="Phos_Acetyltrans/Butyryltrans"/>
</dbReference>
<reference evidence="3" key="1">
    <citation type="journal article" date="2014" name="Sci. Data">
        <title>Genomes of diverse isolates of the marine cyanobacterium Prochlorococcus.</title>
        <authorList>
            <person name="Biller S."/>
            <person name="Berube P."/>
            <person name="Thompson J."/>
            <person name="Kelly L."/>
            <person name="Roggensack S."/>
            <person name="Awad L."/>
            <person name="Roache-Johnson K."/>
            <person name="Ding H."/>
            <person name="Giovannoni S.J."/>
            <person name="Moore L.R."/>
            <person name="Chisholm S.W."/>
        </authorList>
    </citation>
    <scope>NUCLEOTIDE SEQUENCE [LARGE SCALE GENOMIC DNA]</scope>
    <source>
        <strain evidence="3">GP2</strain>
    </source>
</reference>
<dbReference type="Pfam" id="PF07085">
    <property type="entry name" value="DRTGG"/>
    <property type="match status" value="1"/>
</dbReference>
<comment type="caution">
    <text evidence="2">The sequence shown here is derived from an EMBL/GenBank/DDBJ whole genome shotgun (WGS) entry which is preliminary data.</text>
</comment>
<accession>A0A0A1ZGL3</accession>
<dbReference type="InterPro" id="IPR027417">
    <property type="entry name" value="P-loop_NTPase"/>
</dbReference>
<organism evidence="2 3">
    <name type="scientific">Prochlorococcus marinus str. GP2</name>
    <dbReference type="NCBI Taxonomy" id="59925"/>
    <lineage>
        <taxon>Bacteria</taxon>
        <taxon>Bacillati</taxon>
        <taxon>Cyanobacteriota</taxon>
        <taxon>Cyanophyceae</taxon>
        <taxon>Synechococcales</taxon>
        <taxon>Prochlorococcaceae</taxon>
        <taxon>Prochlorococcus</taxon>
    </lineage>
</organism>
<dbReference type="AlphaFoldDB" id="A0A0A1ZGL3"/>
<evidence type="ECO:0000313" key="3">
    <source>
        <dbReference type="Proteomes" id="UP000030598"/>
    </source>
</evidence>
<dbReference type="Proteomes" id="UP000030598">
    <property type="component" value="Unassembled WGS sequence"/>
</dbReference>
<dbReference type="SUPFAM" id="SSF75138">
    <property type="entry name" value="HprK N-terminal domain-like"/>
    <property type="match status" value="1"/>
</dbReference>
<gene>
    <name evidence="2" type="ORF">EU91_0652</name>
</gene>
<evidence type="ECO:0000313" key="2">
    <source>
        <dbReference type="EMBL" id="KGF88717.1"/>
    </source>
</evidence>
<dbReference type="STRING" id="59925.EU91_0652"/>
<dbReference type="Gene3D" id="3.40.50.300">
    <property type="entry name" value="P-loop containing nucleotide triphosphate hydrolases"/>
    <property type="match status" value="1"/>
</dbReference>
<evidence type="ECO:0000259" key="1">
    <source>
        <dbReference type="Pfam" id="PF07085"/>
    </source>
</evidence>